<feature type="transmembrane region" description="Helical" evidence="1">
    <location>
        <begin position="304"/>
        <end position="322"/>
    </location>
</feature>
<feature type="transmembrane region" description="Helical" evidence="1">
    <location>
        <begin position="60"/>
        <end position="80"/>
    </location>
</feature>
<name>A0A1T4X9N7_9MICO</name>
<evidence type="ECO:0000313" key="3">
    <source>
        <dbReference type="EMBL" id="SKA86189.1"/>
    </source>
</evidence>
<accession>A0A1T4X9N7</accession>
<organism evidence="3 4">
    <name type="scientific">Agreia bicolorata</name>
    <dbReference type="NCBI Taxonomy" id="110935"/>
    <lineage>
        <taxon>Bacteria</taxon>
        <taxon>Bacillati</taxon>
        <taxon>Actinomycetota</taxon>
        <taxon>Actinomycetes</taxon>
        <taxon>Micrococcales</taxon>
        <taxon>Microbacteriaceae</taxon>
        <taxon>Agreia</taxon>
    </lineage>
</organism>
<feature type="transmembrane region" description="Helical" evidence="1">
    <location>
        <begin position="6"/>
        <end position="26"/>
    </location>
</feature>
<protein>
    <submittedName>
        <fullName evidence="3">von Willebrand factor type A domain-containing protein</fullName>
    </submittedName>
</protein>
<feature type="domain" description="VWFA" evidence="2">
    <location>
        <begin position="96"/>
        <end position="283"/>
    </location>
</feature>
<evidence type="ECO:0000259" key="2">
    <source>
        <dbReference type="PROSITE" id="PS50234"/>
    </source>
</evidence>
<sequence>MGLDNAWILLGLVPVVVAVIVVPRVIRRRRSSDAVVPVAHTGRLTRLPGFVAAVSRMRGLSVVTLVLVSLFMVTAALLAARPTVTSTEKPAKFTRDVVLCLDVSGSMTDVDIDVLERFKELSEGFEGERLALVIFNSSAAQVFPLTDDYDYIAQQLEAVRSSLDGTGETRDALGGTRTGEGASLIGDGLASCVLTFDRTDEKRSRSVVLATDNDINGTPIMTLDEAGAFAKSRDVRVYGIDPSVSKPGDSEDSAEFQRVVDSTGGDYFVLESADTVPTIVDGIEATEAALVDDEPKLIVSDQPTIFVVLAVVLLGGLLVLAWRARL</sequence>
<gene>
    <name evidence="3" type="ORF">SAMN06295879_0889</name>
</gene>
<evidence type="ECO:0000256" key="1">
    <source>
        <dbReference type="SAM" id="Phobius"/>
    </source>
</evidence>
<dbReference type="RefSeq" id="WP_078713495.1">
    <property type="nucleotide sequence ID" value="NZ_FUYG01000002.1"/>
</dbReference>
<dbReference type="Pfam" id="PF00092">
    <property type="entry name" value="VWA"/>
    <property type="match status" value="1"/>
</dbReference>
<dbReference type="SUPFAM" id="SSF53300">
    <property type="entry name" value="vWA-like"/>
    <property type="match status" value="1"/>
</dbReference>
<dbReference type="Gene3D" id="3.40.50.410">
    <property type="entry name" value="von Willebrand factor, type A domain"/>
    <property type="match status" value="1"/>
</dbReference>
<evidence type="ECO:0000313" key="4">
    <source>
        <dbReference type="Proteomes" id="UP000189735"/>
    </source>
</evidence>
<proteinExistence type="predicted"/>
<dbReference type="InterPro" id="IPR036465">
    <property type="entry name" value="vWFA_dom_sf"/>
</dbReference>
<dbReference type="AlphaFoldDB" id="A0A1T4X9N7"/>
<reference evidence="4" key="1">
    <citation type="submission" date="2017-02" db="EMBL/GenBank/DDBJ databases">
        <authorList>
            <person name="Varghese N."/>
            <person name="Submissions S."/>
        </authorList>
    </citation>
    <scope>NUCLEOTIDE SEQUENCE [LARGE SCALE GENOMIC DNA]</scope>
    <source>
        <strain evidence="4">VKM Ac-2052</strain>
    </source>
</reference>
<dbReference type="InterPro" id="IPR002035">
    <property type="entry name" value="VWF_A"/>
</dbReference>
<dbReference type="SMART" id="SM00327">
    <property type="entry name" value="VWA"/>
    <property type="match status" value="1"/>
</dbReference>
<dbReference type="PROSITE" id="PS50234">
    <property type="entry name" value="VWFA"/>
    <property type="match status" value="1"/>
</dbReference>
<keyword evidence="1" id="KW-1133">Transmembrane helix</keyword>
<dbReference type="EMBL" id="FUYG01000002">
    <property type="protein sequence ID" value="SKA86189.1"/>
    <property type="molecule type" value="Genomic_DNA"/>
</dbReference>
<keyword evidence="1" id="KW-0812">Transmembrane</keyword>
<keyword evidence="1" id="KW-0472">Membrane</keyword>
<dbReference type="Proteomes" id="UP000189735">
    <property type="component" value="Unassembled WGS sequence"/>
</dbReference>